<evidence type="ECO:0000256" key="3">
    <source>
        <dbReference type="ARBA" id="ARBA00023125"/>
    </source>
</evidence>
<keyword evidence="4" id="KW-0804">Transcription</keyword>
<dbReference type="EMBL" id="KC571920">
    <property type="protein sequence ID" value="AGM32419.1"/>
    <property type="molecule type" value="mRNA"/>
</dbReference>
<dbReference type="CDD" id="cd00167">
    <property type="entry name" value="SANT"/>
    <property type="match status" value="2"/>
</dbReference>
<keyword evidence="3 8" id="KW-0238">DNA-binding</keyword>
<evidence type="ECO:0000313" key="8">
    <source>
        <dbReference type="EMBL" id="AGM32419.1"/>
    </source>
</evidence>
<feature type="domain" description="Myb-like" evidence="6">
    <location>
        <begin position="23"/>
        <end position="74"/>
    </location>
</feature>
<evidence type="ECO:0000256" key="2">
    <source>
        <dbReference type="ARBA" id="ARBA00023015"/>
    </source>
</evidence>
<dbReference type="GO" id="GO:0005634">
    <property type="term" value="C:nucleus"/>
    <property type="evidence" value="ECO:0007669"/>
    <property type="project" value="UniProtKB-SubCell"/>
</dbReference>
<evidence type="ECO:0000256" key="1">
    <source>
        <dbReference type="ARBA" id="ARBA00004123"/>
    </source>
</evidence>
<dbReference type="PROSITE" id="PS51294">
    <property type="entry name" value="HTH_MYB"/>
    <property type="match status" value="2"/>
</dbReference>
<dbReference type="PROSITE" id="PS50090">
    <property type="entry name" value="MYB_LIKE"/>
    <property type="match status" value="2"/>
</dbReference>
<feature type="domain" description="HTH myb-type" evidence="7">
    <location>
        <begin position="24"/>
        <end position="74"/>
    </location>
</feature>
<dbReference type="SUPFAM" id="SSF46689">
    <property type="entry name" value="Homeodomain-like"/>
    <property type="match status" value="1"/>
</dbReference>
<dbReference type="Gene3D" id="1.10.10.60">
    <property type="entry name" value="Homeodomain-like"/>
    <property type="match status" value="2"/>
</dbReference>
<dbReference type="InterPro" id="IPR017930">
    <property type="entry name" value="Myb_dom"/>
</dbReference>
<keyword evidence="5" id="KW-0539">Nucleus</keyword>
<dbReference type="Pfam" id="PF00249">
    <property type="entry name" value="Myb_DNA-binding"/>
    <property type="match status" value="2"/>
</dbReference>
<accession>R4UK16</accession>
<dbReference type="GO" id="GO:0042796">
    <property type="term" value="P:snRNA transcription by RNA polymerase III"/>
    <property type="evidence" value="ECO:0007669"/>
    <property type="project" value="TreeGrafter"/>
</dbReference>
<evidence type="ECO:0000259" key="7">
    <source>
        <dbReference type="PROSITE" id="PS51294"/>
    </source>
</evidence>
<comment type="subcellular location">
    <subcellularLocation>
        <location evidence="1">Nucleus</location>
    </subcellularLocation>
</comment>
<dbReference type="GO" id="GO:0019185">
    <property type="term" value="C:snRNA-activating protein complex"/>
    <property type="evidence" value="ECO:0007669"/>
    <property type="project" value="TreeGrafter"/>
</dbReference>
<reference evidence="8" key="1">
    <citation type="submission" date="2013-02" db="EMBL/GenBank/DDBJ databases">
        <title>Immune-Related transcriptome of Coptotermes formosanus Shiraki workers: the defense mechanism.</title>
        <authorList>
            <person name="Hussain A."/>
            <person name="Li Y.F."/>
            <person name="Cheng Y."/>
            <person name="Liu Y."/>
            <person name="Chen C.C."/>
            <person name="Wen S.Y."/>
        </authorList>
    </citation>
    <scope>NUCLEOTIDE SEQUENCE</scope>
</reference>
<dbReference type="AlphaFoldDB" id="R4UK16"/>
<name>R4UK16_COPFO</name>
<dbReference type="SMART" id="SM00717">
    <property type="entry name" value="SANT"/>
    <property type="match status" value="2"/>
</dbReference>
<dbReference type="InterPro" id="IPR051575">
    <property type="entry name" value="Myb-like_DNA-bd"/>
</dbReference>
<dbReference type="PANTHER" id="PTHR46621:SF1">
    <property type="entry name" value="SNRNA-ACTIVATING PROTEIN COMPLEX SUBUNIT 4"/>
    <property type="match status" value="1"/>
</dbReference>
<protein>
    <submittedName>
        <fullName evidence="8">Myb-like DNA-binding domain containing protein</fullName>
    </submittedName>
</protein>
<dbReference type="GO" id="GO:0000978">
    <property type="term" value="F:RNA polymerase II cis-regulatory region sequence-specific DNA binding"/>
    <property type="evidence" value="ECO:0007669"/>
    <property type="project" value="TreeGrafter"/>
</dbReference>
<evidence type="ECO:0000256" key="5">
    <source>
        <dbReference type="ARBA" id="ARBA00023242"/>
    </source>
</evidence>
<proteinExistence type="evidence at transcript level"/>
<dbReference type="InterPro" id="IPR001005">
    <property type="entry name" value="SANT/Myb"/>
</dbReference>
<evidence type="ECO:0000259" key="6">
    <source>
        <dbReference type="PROSITE" id="PS50090"/>
    </source>
</evidence>
<keyword evidence="2" id="KW-0805">Transcription regulation</keyword>
<organism evidence="8">
    <name type="scientific">Coptotermes formosanus</name>
    <name type="common">Formosan subterranean termite</name>
    <dbReference type="NCBI Taxonomy" id="36987"/>
    <lineage>
        <taxon>Eukaryota</taxon>
        <taxon>Metazoa</taxon>
        <taxon>Ecdysozoa</taxon>
        <taxon>Arthropoda</taxon>
        <taxon>Hexapoda</taxon>
        <taxon>Insecta</taxon>
        <taxon>Pterygota</taxon>
        <taxon>Neoptera</taxon>
        <taxon>Polyneoptera</taxon>
        <taxon>Dictyoptera</taxon>
        <taxon>Blattodea</taxon>
        <taxon>Blattoidea</taxon>
        <taxon>Termitoidae</taxon>
        <taxon>Rhinotermitidae</taxon>
        <taxon>Coptotermes</taxon>
    </lineage>
</organism>
<dbReference type="InterPro" id="IPR009057">
    <property type="entry name" value="Homeodomain-like_sf"/>
</dbReference>
<feature type="domain" description="HTH myb-type" evidence="7">
    <location>
        <begin position="75"/>
        <end position="129"/>
    </location>
</feature>
<dbReference type="PANTHER" id="PTHR46621">
    <property type="entry name" value="SNRNA-ACTIVATING PROTEIN COMPLEX SUBUNIT 4"/>
    <property type="match status" value="1"/>
</dbReference>
<dbReference type="GO" id="GO:0042795">
    <property type="term" value="P:snRNA transcription by RNA polymerase II"/>
    <property type="evidence" value="ECO:0007669"/>
    <property type="project" value="TreeGrafter"/>
</dbReference>
<sequence>MGIQTQYKMALSSSSSITRSIKPERKQRTIFTKEEDQAIMNFVQAFGANHGERIEPFIKTRTSRQCRERWKNFLSPDVSKKGWTVEEDLLLEKLVNEFGPKWSNLAKFFPGRTDVLIKNRYCLLLRHIRAGKRASTVSNKRFEQNQPIFSVESEVEGTWKENEVDAGSEFQLNSFNSVEGDDSFHFDCFLE</sequence>
<feature type="domain" description="Myb-like" evidence="6">
    <location>
        <begin position="75"/>
        <end position="125"/>
    </location>
</feature>
<dbReference type="GO" id="GO:0001006">
    <property type="term" value="F:RNA polymerase III type 3 promoter sequence-specific DNA binding"/>
    <property type="evidence" value="ECO:0007669"/>
    <property type="project" value="TreeGrafter"/>
</dbReference>
<evidence type="ECO:0000256" key="4">
    <source>
        <dbReference type="ARBA" id="ARBA00023163"/>
    </source>
</evidence>